<accession>A0ABT6E8X9</accession>
<feature type="signal peptide" evidence="1">
    <location>
        <begin position="1"/>
        <end position="23"/>
    </location>
</feature>
<proteinExistence type="predicted"/>
<organism evidence="2 3">
    <name type="scientific">Klebsiella huaxiensis</name>
    <dbReference type="NCBI Taxonomy" id="2153354"/>
    <lineage>
        <taxon>Bacteria</taxon>
        <taxon>Pseudomonadati</taxon>
        <taxon>Pseudomonadota</taxon>
        <taxon>Gammaproteobacteria</taxon>
        <taxon>Enterobacterales</taxon>
        <taxon>Enterobacteriaceae</taxon>
        <taxon>Klebsiella/Raoultella group</taxon>
        <taxon>Klebsiella</taxon>
    </lineage>
</organism>
<dbReference type="EMBL" id="JAPQEX020000001">
    <property type="protein sequence ID" value="MDG1641816.1"/>
    <property type="molecule type" value="Genomic_DNA"/>
</dbReference>
<evidence type="ECO:0000313" key="3">
    <source>
        <dbReference type="Proteomes" id="UP001075001"/>
    </source>
</evidence>
<sequence length="722" mass="80700">MVRKTTFTLSLCALLAAATQSYASSDIEDCSWSDELCRLKGDPILTPENDSRDNLLRLLSEAKSFALPVQAIPVDVSRTRDVYFAWHPEWDSAPPPPAPPAQSEDEIFTRQMAALNIDPAQVMAADSAERLGTSDYELENRFVSNTLAAVSQFNAALLATPSVTPQQRHDLALARLKLFYGANITAVADILNSFPADADADLFAYYLSGIAHFYGGNYTAATQDFTLLLESNQPWLTETAQYMLMRTALNKSSQNSVGQYGDFDIARINRDDAAQAQKEAQAYLQRWPAGLYADSARNMLRRINWYLQAWPQLAELYEQAFRQTADAGELRRLVSEYDNVFGMPFYAQPVLAAFPDAPQVSYVELLRALRLNADNKPTLTQAQLDASKAEFEKSGNLPLWRDLQLQLWGATGNDAAILQAVTPAKTLPANDILAFSEQVLYGEALMGQKQWPAARDFWQQLLQLSQNPEQQQYTQAKLAATLVYSGNAAAIFAADSPVTNLRFRSRVLKTQASPELLRQQAAKGPNNEERTIALHTLLVRDLTESRFSDWLNDKKLATAITQPVISEAFNDVNLSSFDWSGEATEAGYACRSLDDTVTVLSKNADDAHALNCLGEFFRTTQTHVDLWKDQSGNDMLEAAINRQQPQGQYDRQSYYQQIITSPKAEPEDKSYALYRAILCYAPSGSNECGGEDVEKLQRKGWFTQLKTQYPGSPWAQKLKYYW</sequence>
<evidence type="ECO:0008006" key="4">
    <source>
        <dbReference type="Google" id="ProtNLM"/>
    </source>
</evidence>
<gene>
    <name evidence="2" type="ORF">OXR69_007980</name>
</gene>
<keyword evidence="3" id="KW-1185">Reference proteome</keyword>
<reference evidence="2" key="1">
    <citation type="submission" date="2023-03" db="EMBL/GenBank/DDBJ databases">
        <title>identification of new KPC variant in Klebsiella huaxiensis from the Hospital Sewage Samples in China.</title>
        <authorList>
            <person name="Wu Y."/>
        </authorList>
    </citation>
    <scope>NUCLEOTIDE SEQUENCE</scope>
    <source>
        <strain evidence="2">ZR-9</strain>
    </source>
</reference>
<evidence type="ECO:0000256" key="1">
    <source>
        <dbReference type="SAM" id="SignalP"/>
    </source>
</evidence>
<feature type="chain" id="PRO_5046194614" description="Tetratricopeptide repeat protein" evidence="1">
    <location>
        <begin position="24"/>
        <end position="722"/>
    </location>
</feature>
<dbReference type="Gene3D" id="1.25.40.10">
    <property type="entry name" value="Tetratricopeptide repeat domain"/>
    <property type="match status" value="1"/>
</dbReference>
<dbReference type="InterPro" id="IPR011990">
    <property type="entry name" value="TPR-like_helical_dom_sf"/>
</dbReference>
<protein>
    <recommendedName>
        <fullName evidence="4">Tetratricopeptide repeat protein</fullName>
    </recommendedName>
</protein>
<name>A0ABT6E8X9_9ENTR</name>
<keyword evidence="1" id="KW-0732">Signal</keyword>
<evidence type="ECO:0000313" key="2">
    <source>
        <dbReference type="EMBL" id="MDG1641816.1"/>
    </source>
</evidence>
<dbReference type="RefSeq" id="WP_267985935.1">
    <property type="nucleotide sequence ID" value="NZ_JAPQEX020000001.1"/>
</dbReference>
<comment type="caution">
    <text evidence="2">The sequence shown here is derived from an EMBL/GenBank/DDBJ whole genome shotgun (WGS) entry which is preliminary data.</text>
</comment>
<dbReference type="Proteomes" id="UP001075001">
    <property type="component" value="Unassembled WGS sequence"/>
</dbReference>